<protein>
    <submittedName>
        <fullName evidence="2">Uncharacterized protein</fullName>
    </submittedName>
</protein>
<sequence>MKFLSHFSSIQLYLGSMICFATAHYSRNQMGIYSVLLILGITLLVLGFKNRTRK</sequence>
<proteinExistence type="predicted"/>
<dbReference type="AlphaFoldDB" id="A0A543G8L4"/>
<feature type="transmembrane region" description="Helical" evidence="1">
    <location>
        <begin position="31"/>
        <end position="48"/>
    </location>
</feature>
<name>A0A543G8L4_9FLAO</name>
<evidence type="ECO:0000313" key="3">
    <source>
        <dbReference type="Proteomes" id="UP000320773"/>
    </source>
</evidence>
<dbReference type="Proteomes" id="UP000320773">
    <property type="component" value="Unassembled WGS sequence"/>
</dbReference>
<dbReference type="EMBL" id="VFPJ01000001">
    <property type="protein sequence ID" value="TQM42423.1"/>
    <property type="molecule type" value="Genomic_DNA"/>
</dbReference>
<dbReference type="RefSeq" id="WP_165766282.1">
    <property type="nucleotide sequence ID" value="NZ_VFPJ01000001.1"/>
</dbReference>
<keyword evidence="1" id="KW-1133">Transmembrane helix</keyword>
<accession>A0A543G8L4</accession>
<evidence type="ECO:0000313" key="2">
    <source>
        <dbReference type="EMBL" id="TQM42423.1"/>
    </source>
</evidence>
<gene>
    <name evidence="2" type="ORF">BC670_3484</name>
</gene>
<keyword evidence="1" id="KW-0472">Membrane</keyword>
<feature type="transmembrane region" description="Helical" evidence="1">
    <location>
        <begin position="7"/>
        <end position="25"/>
    </location>
</feature>
<keyword evidence="1" id="KW-0812">Transmembrane</keyword>
<comment type="caution">
    <text evidence="2">The sequence shown here is derived from an EMBL/GenBank/DDBJ whole genome shotgun (WGS) entry which is preliminary data.</text>
</comment>
<reference evidence="2 3" key="1">
    <citation type="submission" date="2019-06" db="EMBL/GenBank/DDBJ databases">
        <title>Genomic Encyclopedia of Archaeal and Bacterial Type Strains, Phase II (KMG-II): from individual species to whole genera.</title>
        <authorList>
            <person name="Goeker M."/>
        </authorList>
    </citation>
    <scope>NUCLEOTIDE SEQUENCE [LARGE SCALE GENOMIC DNA]</scope>
    <source>
        <strain evidence="2 3">DSM 24789</strain>
    </source>
</reference>
<evidence type="ECO:0000256" key="1">
    <source>
        <dbReference type="SAM" id="Phobius"/>
    </source>
</evidence>
<organism evidence="2 3">
    <name type="scientific">Flavobacterium branchiophilum</name>
    <dbReference type="NCBI Taxonomy" id="55197"/>
    <lineage>
        <taxon>Bacteria</taxon>
        <taxon>Pseudomonadati</taxon>
        <taxon>Bacteroidota</taxon>
        <taxon>Flavobacteriia</taxon>
        <taxon>Flavobacteriales</taxon>
        <taxon>Flavobacteriaceae</taxon>
        <taxon>Flavobacterium</taxon>
    </lineage>
</organism>